<keyword evidence="3 6" id="KW-0812">Transmembrane</keyword>
<dbReference type="GO" id="GO:0005886">
    <property type="term" value="C:plasma membrane"/>
    <property type="evidence" value="ECO:0007669"/>
    <property type="project" value="UniProtKB-SubCell"/>
</dbReference>
<accession>A0A2W5Z5S8</accession>
<dbReference type="InterPro" id="IPR020846">
    <property type="entry name" value="MFS_dom"/>
</dbReference>
<feature type="transmembrane region" description="Helical" evidence="6">
    <location>
        <begin position="53"/>
        <end position="72"/>
    </location>
</feature>
<keyword evidence="2" id="KW-0813">Transport</keyword>
<feature type="transmembrane region" description="Helical" evidence="6">
    <location>
        <begin position="114"/>
        <end position="134"/>
    </location>
</feature>
<name>A0A2W5Z5S8_9BACT</name>
<dbReference type="InterPro" id="IPR011701">
    <property type="entry name" value="MFS"/>
</dbReference>
<proteinExistence type="predicted"/>
<dbReference type="PANTHER" id="PTHR23501">
    <property type="entry name" value="MAJOR FACILITATOR SUPERFAMILY"/>
    <property type="match status" value="1"/>
</dbReference>
<feature type="transmembrane region" description="Helical" evidence="6">
    <location>
        <begin position="84"/>
        <end position="102"/>
    </location>
</feature>
<feature type="transmembrane region" description="Helical" evidence="6">
    <location>
        <begin position="322"/>
        <end position="339"/>
    </location>
</feature>
<evidence type="ECO:0000256" key="4">
    <source>
        <dbReference type="ARBA" id="ARBA00022989"/>
    </source>
</evidence>
<dbReference type="AlphaFoldDB" id="A0A2W5Z5S8"/>
<feature type="transmembrane region" description="Helical" evidence="6">
    <location>
        <begin position="248"/>
        <end position="269"/>
    </location>
</feature>
<keyword evidence="4 6" id="KW-1133">Transmembrane helix</keyword>
<dbReference type="GO" id="GO:0022857">
    <property type="term" value="F:transmembrane transporter activity"/>
    <property type="evidence" value="ECO:0007669"/>
    <property type="project" value="InterPro"/>
</dbReference>
<evidence type="ECO:0000313" key="9">
    <source>
        <dbReference type="Proteomes" id="UP000248724"/>
    </source>
</evidence>
<feature type="transmembrane region" description="Helical" evidence="6">
    <location>
        <begin position="464"/>
        <end position="489"/>
    </location>
</feature>
<feature type="transmembrane region" description="Helical" evidence="6">
    <location>
        <begin position="209"/>
        <end position="228"/>
    </location>
</feature>
<keyword evidence="5 6" id="KW-0472">Membrane</keyword>
<dbReference type="EMBL" id="QHBU01000267">
    <property type="protein sequence ID" value="PZR78205.1"/>
    <property type="molecule type" value="Genomic_DNA"/>
</dbReference>
<feature type="transmembrane region" description="Helical" evidence="6">
    <location>
        <begin position="360"/>
        <end position="383"/>
    </location>
</feature>
<feature type="transmembrane region" description="Helical" evidence="6">
    <location>
        <begin position="559"/>
        <end position="581"/>
    </location>
</feature>
<sequence>MAGAAGQAPRGARLRLGFAAAGVLLGAADTYVVVIALPAIMTSVGIDLAHLQQATPIISGFLVGYVAALPLLGRLSDLYGRAPVLTACLLLFAAGSLLTASANTLGEVVAGRALQGAGGGGLVPVTLALVADLWPARRRGVPLGMVGAVQEFGSVVGPLYGAALSAASTWRAIFYVNMPLAAMVAAGVRAPWSRGQRVSTARRPDRAGWTLAAVCAATTVLAVAAPPALKDNITTGAAFTPLLTDTGITSPIALLALLSALALLVRELTVPATVRPLLPIRDLKRGLQRLDWIGGALVALVLGCVVVSFASADPQRAVVGDSAPVLLPAATVLTALFVLRELRTADPLVDLRALRNRAAVGSLVTNLAVGAALMAALVDVPVFARATVDPDSQVAAALVLARLLVAVPLGAVLGGLLVGRAGYRGVAGGGMVLAALMFVLMAGWSATALSDPLAGISWLHATDLELAGCGLGFGLAIVPITAAILGVVPQRLHGMAASLTVAARMVGMLAGLSLLTAIGLRRFYSVQAMLPDPARLCPTTPLNCVAYNNLVTGAAIDELHVVFLGAAACAAIAALTAVSLLRRSGSAVVLGMGIA</sequence>
<dbReference type="InterPro" id="IPR036259">
    <property type="entry name" value="MFS_trans_sf"/>
</dbReference>
<comment type="caution">
    <text evidence="8">The sequence shown here is derived from an EMBL/GenBank/DDBJ whole genome shotgun (WGS) entry which is preliminary data.</text>
</comment>
<evidence type="ECO:0000259" key="7">
    <source>
        <dbReference type="PROSITE" id="PS50850"/>
    </source>
</evidence>
<evidence type="ECO:0000256" key="2">
    <source>
        <dbReference type="ARBA" id="ARBA00022448"/>
    </source>
</evidence>
<dbReference type="PROSITE" id="PS50850">
    <property type="entry name" value="MFS"/>
    <property type="match status" value="1"/>
</dbReference>
<evidence type="ECO:0000256" key="3">
    <source>
        <dbReference type="ARBA" id="ARBA00022692"/>
    </source>
</evidence>
<protein>
    <submittedName>
        <fullName evidence="8">MFS transporter</fullName>
    </submittedName>
</protein>
<dbReference type="Pfam" id="PF07690">
    <property type="entry name" value="MFS_1"/>
    <property type="match status" value="1"/>
</dbReference>
<feature type="transmembrane region" description="Helical" evidence="6">
    <location>
        <begin position="290"/>
        <end position="310"/>
    </location>
</feature>
<feature type="domain" description="Major facilitator superfamily (MFS) profile" evidence="7">
    <location>
        <begin position="15"/>
        <end position="585"/>
    </location>
</feature>
<organism evidence="8 9">
    <name type="scientific">Candidatus Aeolococcus gillhamiae</name>
    <dbReference type="NCBI Taxonomy" id="3127015"/>
    <lineage>
        <taxon>Bacteria</taxon>
        <taxon>Bacillati</taxon>
        <taxon>Candidatus Dormiibacterota</taxon>
        <taxon>Candidatus Dormibacteria</taxon>
        <taxon>Candidatus Aeolococcales</taxon>
        <taxon>Candidatus Aeolococcaceae</taxon>
        <taxon>Candidatus Aeolococcus</taxon>
    </lineage>
</organism>
<comment type="subcellular location">
    <subcellularLocation>
        <location evidence="1">Cell membrane</location>
        <topology evidence="1">Multi-pass membrane protein</topology>
    </subcellularLocation>
</comment>
<dbReference type="Proteomes" id="UP000248724">
    <property type="component" value="Unassembled WGS sequence"/>
</dbReference>
<evidence type="ECO:0000256" key="6">
    <source>
        <dbReference type="SAM" id="Phobius"/>
    </source>
</evidence>
<feature type="transmembrane region" description="Helical" evidence="6">
    <location>
        <begin position="169"/>
        <end position="188"/>
    </location>
</feature>
<feature type="transmembrane region" description="Helical" evidence="6">
    <location>
        <begin position="425"/>
        <end position="444"/>
    </location>
</feature>
<feature type="transmembrane region" description="Helical" evidence="6">
    <location>
        <begin position="141"/>
        <end position="163"/>
    </location>
</feature>
<evidence type="ECO:0000313" key="8">
    <source>
        <dbReference type="EMBL" id="PZR78205.1"/>
    </source>
</evidence>
<dbReference type="PANTHER" id="PTHR23501:SF191">
    <property type="entry name" value="VACUOLAR BASIC AMINO ACID TRANSPORTER 4"/>
    <property type="match status" value="1"/>
</dbReference>
<feature type="transmembrane region" description="Helical" evidence="6">
    <location>
        <begin position="16"/>
        <end position="41"/>
    </location>
</feature>
<feature type="transmembrane region" description="Helical" evidence="6">
    <location>
        <begin position="501"/>
        <end position="520"/>
    </location>
</feature>
<gene>
    <name evidence="8" type="ORF">DLM65_13605</name>
</gene>
<evidence type="ECO:0000256" key="1">
    <source>
        <dbReference type="ARBA" id="ARBA00004651"/>
    </source>
</evidence>
<feature type="transmembrane region" description="Helical" evidence="6">
    <location>
        <begin position="395"/>
        <end position="418"/>
    </location>
</feature>
<evidence type="ECO:0000256" key="5">
    <source>
        <dbReference type="ARBA" id="ARBA00023136"/>
    </source>
</evidence>
<dbReference type="SUPFAM" id="SSF103473">
    <property type="entry name" value="MFS general substrate transporter"/>
    <property type="match status" value="2"/>
</dbReference>
<reference evidence="8 9" key="1">
    <citation type="journal article" date="2017" name="Nature">
        <title>Atmospheric trace gases support primary production in Antarctic desert surface soil.</title>
        <authorList>
            <person name="Ji M."/>
            <person name="Greening C."/>
            <person name="Vanwonterghem I."/>
            <person name="Carere C.R."/>
            <person name="Bay S.K."/>
            <person name="Steen J.A."/>
            <person name="Montgomery K."/>
            <person name="Lines T."/>
            <person name="Beardall J."/>
            <person name="van Dorst J."/>
            <person name="Snape I."/>
            <person name="Stott M.B."/>
            <person name="Hugenholtz P."/>
            <person name="Ferrari B.C."/>
        </authorList>
    </citation>
    <scope>NUCLEOTIDE SEQUENCE [LARGE SCALE GENOMIC DNA]</scope>
    <source>
        <strain evidence="8">RRmetagenome_bin12</strain>
    </source>
</reference>
<dbReference type="Gene3D" id="1.20.1720.10">
    <property type="entry name" value="Multidrug resistance protein D"/>
    <property type="match status" value="1"/>
</dbReference>